<feature type="compositionally biased region" description="Polar residues" evidence="5">
    <location>
        <begin position="381"/>
        <end position="390"/>
    </location>
</feature>
<evidence type="ECO:0000256" key="1">
    <source>
        <dbReference type="ARBA" id="ARBA00005417"/>
    </source>
</evidence>
<dbReference type="SUPFAM" id="SSF52540">
    <property type="entry name" value="P-loop containing nucleoside triphosphate hydrolases"/>
    <property type="match status" value="1"/>
</dbReference>
<dbReference type="PANTHER" id="PTHR43776">
    <property type="entry name" value="TRANSPORT ATP-BINDING PROTEIN"/>
    <property type="match status" value="1"/>
</dbReference>
<dbReference type="KEGG" id="pei:H9L10_09690"/>
<comment type="similarity">
    <text evidence="1">Belongs to the ABC transporter superfamily.</text>
</comment>
<keyword evidence="3" id="KW-0547">Nucleotide-binding</keyword>
<dbReference type="GO" id="GO:0005524">
    <property type="term" value="F:ATP binding"/>
    <property type="evidence" value="ECO:0007669"/>
    <property type="project" value="UniProtKB-KW"/>
</dbReference>
<dbReference type="InterPro" id="IPR050319">
    <property type="entry name" value="ABC_transp_ATP-bind"/>
</dbReference>
<dbReference type="Pfam" id="PF00005">
    <property type="entry name" value="ABC_tran"/>
    <property type="match status" value="1"/>
</dbReference>
<keyword evidence="4 7" id="KW-0067">ATP-binding</keyword>
<feature type="domain" description="ABC transporter" evidence="6">
    <location>
        <begin position="21"/>
        <end position="271"/>
    </location>
</feature>
<keyword evidence="8" id="KW-1185">Reference proteome</keyword>
<dbReference type="EMBL" id="CP060712">
    <property type="protein sequence ID" value="QNN48589.1"/>
    <property type="molecule type" value="Genomic_DNA"/>
</dbReference>
<dbReference type="GO" id="GO:0015833">
    <property type="term" value="P:peptide transport"/>
    <property type="evidence" value="ECO:0007669"/>
    <property type="project" value="InterPro"/>
</dbReference>
<dbReference type="Proteomes" id="UP000515976">
    <property type="component" value="Chromosome"/>
</dbReference>
<evidence type="ECO:0000313" key="8">
    <source>
        <dbReference type="Proteomes" id="UP000515976"/>
    </source>
</evidence>
<dbReference type="InterPro" id="IPR013563">
    <property type="entry name" value="Oligopep_ABC_C"/>
</dbReference>
<dbReference type="PROSITE" id="PS50893">
    <property type="entry name" value="ABC_TRANSPORTER_2"/>
    <property type="match status" value="1"/>
</dbReference>
<dbReference type="PANTHER" id="PTHR43776:SF7">
    <property type="entry name" value="D,D-DIPEPTIDE TRANSPORT ATP-BINDING PROTEIN DDPF-RELATED"/>
    <property type="match status" value="1"/>
</dbReference>
<dbReference type="FunFam" id="3.40.50.300:FF:000016">
    <property type="entry name" value="Oligopeptide ABC transporter ATP-binding component"/>
    <property type="match status" value="1"/>
</dbReference>
<dbReference type="CDD" id="cd03257">
    <property type="entry name" value="ABC_NikE_OppD_transporters"/>
    <property type="match status" value="1"/>
</dbReference>
<dbReference type="GO" id="GO:0055085">
    <property type="term" value="P:transmembrane transport"/>
    <property type="evidence" value="ECO:0007669"/>
    <property type="project" value="UniProtKB-ARBA"/>
</dbReference>
<evidence type="ECO:0000256" key="2">
    <source>
        <dbReference type="ARBA" id="ARBA00022448"/>
    </source>
</evidence>
<proteinExistence type="inferred from homology"/>
<dbReference type="RefSeq" id="WP_166099802.1">
    <property type="nucleotide sequence ID" value="NZ_BMMY01000003.1"/>
</dbReference>
<dbReference type="InterPro" id="IPR027417">
    <property type="entry name" value="P-loop_NTPase"/>
</dbReference>
<dbReference type="PROSITE" id="PS00211">
    <property type="entry name" value="ABC_TRANSPORTER_1"/>
    <property type="match status" value="1"/>
</dbReference>
<evidence type="ECO:0000259" key="6">
    <source>
        <dbReference type="PROSITE" id="PS50893"/>
    </source>
</evidence>
<dbReference type="GO" id="GO:0016887">
    <property type="term" value="F:ATP hydrolysis activity"/>
    <property type="evidence" value="ECO:0007669"/>
    <property type="project" value="InterPro"/>
</dbReference>
<sequence length="390" mass="42122">MTTTAEDTTAPAPEEDLLLDVRGVKVHFPIKRGVVLDRVVGHVYAVDGVDLQIRRGETYGLVGESGCGKSTLGKAILGLEPPTEGSVVIDGTDIASLAGEQLRRRRKDFQMVFQDPMSSLDPRQSVESLLVEGMRAHGLASDDAATSARLRELLAAVGLPAAALKKYPHEFSGGQRQRIGIARALAVEPKLIVADEPVSALDVSVQAQVINLLEELQERLGLTYLVVAHDLAVVRHISDRIGVMYLGGLVEEATADDLYTTPLHPYTRALLSAVPLPDPVAEDRREQVLLVGDLPSPSRPPTGCRFHTRCPWRQETRCADERPTLRAVDVPGVPAGHRVACHWAEEIERGEITPHEVTPTATTQDWRGTDEGDAIGPASETEAQVSPTGP</sequence>
<evidence type="ECO:0000256" key="4">
    <source>
        <dbReference type="ARBA" id="ARBA00022840"/>
    </source>
</evidence>
<evidence type="ECO:0000313" key="7">
    <source>
        <dbReference type="EMBL" id="QNN48589.1"/>
    </source>
</evidence>
<feature type="region of interest" description="Disordered" evidence="5">
    <location>
        <begin position="351"/>
        <end position="390"/>
    </location>
</feature>
<evidence type="ECO:0000256" key="3">
    <source>
        <dbReference type="ARBA" id="ARBA00022741"/>
    </source>
</evidence>
<dbReference type="SMART" id="SM00382">
    <property type="entry name" value="AAA"/>
    <property type="match status" value="1"/>
</dbReference>
<dbReference type="NCBIfam" id="TIGR01727">
    <property type="entry name" value="oligo_HPY"/>
    <property type="match status" value="1"/>
</dbReference>
<reference evidence="7 8" key="1">
    <citation type="submission" date="2020-08" db="EMBL/GenBank/DDBJ databases">
        <title>Genome sequence of Phycicoccus endophyticus JCM 31784T.</title>
        <authorList>
            <person name="Hyun D.-W."/>
            <person name="Bae J.-W."/>
        </authorList>
    </citation>
    <scope>NUCLEOTIDE SEQUENCE [LARGE SCALE GENOMIC DNA]</scope>
    <source>
        <strain evidence="7 8">JCM 31784</strain>
    </source>
</reference>
<name>A0A7G9QZ14_9MICO</name>
<keyword evidence="2" id="KW-0813">Transport</keyword>
<dbReference type="Gene3D" id="3.40.50.300">
    <property type="entry name" value="P-loop containing nucleotide triphosphate hydrolases"/>
    <property type="match status" value="1"/>
</dbReference>
<organism evidence="7 8">
    <name type="scientific">Phycicoccus endophyticus</name>
    <dbReference type="NCBI Taxonomy" id="1690220"/>
    <lineage>
        <taxon>Bacteria</taxon>
        <taxon>Bacillati</taxon>
        <taxon>Actinomycetota</taxon>
        <taxon>Actinomycetes</taxon>
        <taxon>Micrococcales</taxon>
        <taxon>Intrasporangiaceae</taxon>
        <taxon>Phycicoccus</taxon>
    </lineage>
</organism>
<dbReference type="Pfam" id="PF08352">
    <property type="entry name" value="oligo_HPY"/>
    <property type="match status" value="1"/>
</dbReference>
<dbReference type="InterPro" id="IPR017871">
    <property type="entry name" value="ABC_transporter-like_CS"/>
</dbReference>
<dbReference type="InterPro" id="IPR003593">
    <property type="entry name" value="AAA+_ATPase"/>
</dbReference>
<dbReference type="InterPro" id="IPR003439">
    <property type="entry name" value="ABC_transporter-like_ATP-bd"/>
</dbReference>
<accession>A0A7G9QZ14</accession>
<evidence type="ECO:0000256" key="5">
    <source>
        <dbReference type="SAM" id="MobiDB-lite"/>
    </source>
</evidence>
<protein>
    <submittedName>
        <fullName evidence="7">ABC transporter ATP-binding protein</fullName>
    </submittedName>
</protein>
<gene>
    <name evidence="7" type="ORF">H9L10_09690</name>
</gene>
<dbReference type="AlphaFoldDB" id="A0A7G9QZ14"/>